<proteinExistence type="predicted"/>
<name>A0A844GH84_9NEIS</name>
<accession>A0A844GH84</accession>
<dbReference type="Proteomes" id="UP000446658">
    <property type="component" value="Unassembled WGS sequence"/>
</dbReference>
<comment type="caution">
    <text evidence="1">The sequence shown here is derived from an EMBL/GenBank/DDBJ whole genome shotgun (WGS) entry which is preliminary data.</text>
</comment>
<dbReference type="EMBL" id="WLYX01000002">
    <property type="protein sequence ID" value="MTD34247.1"/>
    <property type="molecule type" value="Genomic_DNA"/>
</dbReference>
<reference evidence="1 2" key="1">
    <citation type="submission" date="2019-11" db="EMBL/GenBank/DDBJ databases">
        <title>Draft genome sequence of Paludibacterium sp. dN18-1.</title>
        <authorList>
            <person name="Im W.-T."/>
        </authorList>
    </citation>
    <scope>NUCLEOTIDE SEQUENCE [LARGE SCALE GENOMIC DNA]</scope>
    <source>
        <strain evidence="2">dN 18-1</strain>
    </source>
</reference>
<gene>
    <name evidence="1" type="ORF">GKE73_18045</name>
</gene>
<evidence type="ECO:0000313" key="2">
    <source>
        <dbReference type="Proteomes" id="UP000446658"/>
    </source>
</evidence>
<dbReference type="AlphaFoldDB" id="A0A844GH84"/>
<organism evidence="1 2">
    <name type="scientific">Paludibacterium denitrificans</name>
    <dbReference type="NCBI Taxonomy" id="2675226"/>
    <lineage>
        <taxon>Bacteria</taxon>
        <taxon>Pseudomonadati</taxon>
        <taxon>Pseudomonadota</taxon>
        <taxon>Betaproteobacteria</taxon>
        <taxon>Neisseriales</taxon>
        <taxon>Chromobacteriaceae</taxon>
        <taxon>Paludibacterium</taxon>
    </lineage>
</organism>
<keyword evidence="2" id="KW-1185">Reference proteome</keyword>
<protein>
    <submittedName>
        <fullName evidence="1">Uncharacterized protein</fullName>
    </submittedName>
</protein>
<sequence length="69" mass="7907">MMVKVMVTNTFKTRHSMLRSIAIENRLHHQPVDVVSIAIEFPFPSPHQDPVSIAIEKVIAKQQAVRQFL</sequence>
<evidence type="ECO:0000313" key="1">
    <source>
        <dbReference type="EMBL" id="MTD34247.1"/>
    </source>
</evidence>